<organism evidence="1 2">
    <name type="scientific">Pseudomonas migulae</name>
    <dbReference type="NCBI Taxonomy" id="78543"/>
    <lineage>
        <taxon>Bacteria</taxon>
        <taxon>Pseudomonadati</taxon>
        <taxon>Pseudomonadota</taxon>
        <taxon>Gammaproteobacteria</taxon>
        <taxon>Pseudomonadales</taxon>
        <taxon>Pseudomonadaceae</taxon>
        <taxon>Pseudomonas</taxon>
    </lineage>
</organism>
<sequence length="499" mass="53650">MTDFPSNDPSSTLDELVKVQPQFRRLDDSKGTAITNRTTFDRQIRITGYNIQPNSNVIIKNFDEDLGSAQSDDAGEFVTELLTLSNYDCHEVRIVGNYDIGPASLPRKFTAARERPAITQVSSDGEPVSPGDTISGPTVTVVCDSLPNVDSRAFNGETLLKTELVDRCGKVTFELDLQPGDYSITIKDPDNKESDAFTFTVREVAVTPVTLDKVTTATGVEVDDGTTTSETSLFVEGEGEPGAKVEVFKNGVTLDEATVDPSTGRYRHPTGELTDDTYIFTVTAKYIGGGTAGPHTITVEAIKKQVTLDKVTTATGVEVDDGTTTSETSLFVEGEGEPGAKVEVFKNGVTMDEATVDPSTGRYRHPTGELTDDTYIFTVTAKYIGGGTAGPHTITVEAATAAPTDTRIYDAEGNVILDGGDINKRWLIARGLHTPNSTVKIKLNGVIQTKTEPTSDEGKWVSFQNDLTVGQTYVISALTLDEKAESNTWSVVARSPSKS</sequence>
<evidence type="ECO:0000313" key="2">
    <source>
        <dbReference type="Proteomes" id="UP000198985"/>
    </source>
</evidence>
<dbReference type="EMBL" id="FNTY01000002">
    <property type="protein sequence ID" value="SEE25754.1"/>
    <property type="molecule type" value="Genomic_DNA"/>
</dbReference>
<name>A0A1H5HDC4_9PSED</name>
<dbReference type="RefSeq" id="WP_084320507.1">
    <property type="nucleotide sequence ID" value="NZ_FNTY01000002.1"/>
</dbReference>
<dbReference type="Proteomes" id="UP000198985">
    <property type="component" value="Unassembled WGS sequence"/>
</dbReference>
<accession>A0A1H5HDC4</accession>
<evidence type="ECO:0000313" key="1">
    <source>
        <dbReference type="EMBL" id="SEE25754.1"/>
    </source>
</evidence>
<dbReference type="AlphaFoldDB" id="A0A1H5HDC4"/>
<reference evidence="1 2" key="1">
    <citation type="submission" date="2016-10" db="EMBL/GenBank/DDBJ databases">
        <authorList>
            <person name="de Groot N.N."/>
        </authorList>
    </citation>
    <scope>NUCLEOTIDE SEQUENCE [LARGE SCALE GENOMIC DNA]</scope>
    <source>
        <strain evidence="1 2">BS3662</strain>
    </source>
</reference>
<gene>
    <name evidence="1" type="ORF">SAMN04490194_1559</name>
</gene>
<evidence type="ECO:0008006" key="3">
    <source>
        <dbReference type="Google" id="ProtNLM"/>
    </source>
</evidence>
<protein>
    <recommendedName>
        <fullName evidence="3">Ig-like domain (Group 3)</fullName>
    </recommendedName>
</protein>
<proteinExistence type="predicted"/>